<dbReference type="GO" id="GO:0005737">
    <property type="term" value="C:cytoplasm"/>
    <property type="evidence" value="ECO:0007669"/>
    <property type="project" value="UniProtKB-ARBA"/>
</dbReference>
<dbReference type="STRING" id="1882918.BCY86_03485"/>
<protein>
    <submittedName>
        <fullName evidence="3">Iron donor protein CyaY</fullName>
    </submittedName>
</protein>
<dbReference type="GO" id="GO:0016226">
    <property type="term" value="P:iron-sulfur cluster assembly"/>
    <property type="evidence" value="ECO:0007669"/>
    <property type="project" value="InterPro"/>
</dbReference>
<evidence type="ECO:0000313" key="4">
    <source>
        <dbReference type="Proteomes" id="UP000185544"/>
    </source>
</evidence>
<comment type="similarity">
    <text evidence="1">Belongs to the frataxin family.</text>
</comment>
<gene>
    <name evidence="3" type="ORF">BCY86_03485</name>
</gene>
<reference evidence="3 4" key="1">
    <citation type="submission" date="2016-08" db="EMBL/GenBank/DDBJ databases">
        <title>Identification and validation of antigenic proteins from Pajaroellobacter abortibovis using de-novo genome sequence assembly and reverse vaccinology.</title>
        <authorList>
            <person name="Welly B.T."/>
            <person name="Miller M.R."/>
            <person name="Stott J.L."/>
            <person name="Blanchard M.T."/>
            <person name="Islas-Trejo A.D."/>
            <person name="O'Rourke S.M."/>
            <person name="Young A.E."/>
            <person name="Medrano J.F."/>
            <person name="Van Eenennaam A.L."/>
        </authorList>
    </citation>
    <scope>NUCLEOTIDE SEQUENCE [LARGE SCALE GENOMIC DNA]</scope>
    <source>
        <strain evidence="3 4">BTF92-0548A/99-0131</strain>
    </source>
</reference>
<dbReference type="NCBIfam" id="TIGR03421">
    <property type="entry name" value="FeS_CyaY"/>
    <property type="match status" value="1"/>
</dbReference>
<dbReference type="EMBL" id="CP016908">
    <property type="protein sequence ID" value="APR99842.1"/>
    <property type="molecule type" value="Genomic_DNA"/>
</dbReference>
<dbReference type="SUPFAM" id="SSF55387">
    <property type="entry name" value="Frataxin/Nqo15-like"/>
    <property type="match status" value="1"/>
</dbReference>
<keyword evidence="4" id="KW-1185">Reference proteome</keyword>
<organism evidence="3 4">
    <name type="scientific">Pajaroellobacter abortibovis</name>
    <dbReference type="NCBI Taxonomy" id="1882918"/>
    <lineage>
        <taxon>Bacteria</taxon>
        <taxon>Pseudomonadati</taxon>
        <taxon>Myxococcota</taxon>
        <taxon>Polyangia</taxon>
        <taxon>Polyangiales</taxon>
        <taxon>Polyangiaceae</taxon>
    </lineage>
</organism>
<keyword evidence="2" id="KW-0408">Iron</keyword>
<dbReference type="InterPro" id="IPR036524">
    <property type="entry name" value="Frataxin/CyaY_sf"/>
</dbReference>
<dbReference type="PROSITE" id="PS50810">
    <property type="entry name" value="FRATAXIN_2"/>
    <property type="match status" value="1"/>
</dbReference>
<evidence type="ECO:0000256" key="2">
    <source>
        <dbReference type="ARBA" id="ARBA00023004"/>
    </source>
</evidence>
<name>A0A1L6MWD4_9BACT</name>
<dbReference type="Gene3D" id="3.30.920.10">
    <property type="entry name" value="Frataxin/CyaY"/>
    <property type="match status" value="1"/>
</dbReference>
<evidence type="ECO:0000256" key="1">
    <source>
        <dbReference type="ARBA" id="ARBA00008183"/>
    </source>
</evidence>
<proteinExistence type="inferred from homology"/>
<dbReference type="InterPro" id="IPR002908">
    <property type="entry name" value="Frataxin/CyaY"/>
</dbReference>
<dbReference type="AlphaFoldDB" id="A0A1L6MWD4"/>
<dbReference type="GO" id="GO:0008199">
    <property type="term" value="F:ferric iron binding"/>
    <property type="evidence" value="ECO:0007669"/>
    <property type="project" value="InterPro"/>
</dbReference>
<dbReference type="Pfam" id="PF01491">
    <property type="entry name" value="Frataxin_Cyay"/>
    <property type="match status" value="1"/>
</dbReference>
<evidence type="ECO:0000313" key="3">
    <source>
        <dbReference type="EMBL" id="APR99842.1"/>
    </source>
</evidence>
<sequence>MGRDMESIIYDRRVEDVFRRLDKGLEKVDCSLVDYNREEDVVKMTFRNGKQCVLNTRRAASQIWLAARAKGWHFSYDEASGQWIDGKHGRMELFSTIASIVQEESGLVLQWGE</sequence>
<dbReference type="SMART" id="SM01219">
    <property type="entry name" value="Frataxin_Cyay"/>
    <property type="match status" value="1"/>
</dbReference>
<dbReference type="Proteomes" id="UP000185544">
    <property type="component" value="Chromosome"/>
</dbReference>
<accession>A0A1L6MWD4</accession>
<dbReference type="KEGG" id="pabo:BCY86_03485"/>